<comment type="caution">
    <text evidence="3">The sequence shown here is derived from an EMBL/GenBank/DDBJ whole genome shotgun (WGS) entry which is preliminary data.</text>
</comment>
<gene>
    <name evidence="3" type="ORF">UV02_C0021G0009</name>
</gene>
<organism evidence="3 4">
    <name type="scientific">Candidatus Kuenenbacteria bacterium GW2011_GWA2_42_15</name>
    <dbReference type="NCBI Taxonomy" id="1618677"/>
    <lineage>
        <taxon>Bacteria</taxon>
        <taxon>Candidatus Kueneniibacteriota</taxon>
    </lineage>
</organism>
<sequence length="164" mass="19003">MPRIFSQTFCVVGALIEKDGKIALVQEQAKDKPDQGKWNQPAGWLDVGENPIVGAKREVEEETGFTFTPTAILRIYSLVRKDIEEQLNGTPHAIKIIFVGDINTDEQKKFHDDIADLKWFTPEEIYRMDNSTLRDMDIKRLVRDYFDGKRYPLDLIHHTVQNKK</sequence>
<dbReference type="EMBL" id="LCCW01000021">
    <property type="protein sequence ID" value="KKS42019.1"/>
    <property type="molecule type" value="Genomic_DNA"/>
</dbReference>
<dbReference type="Pfam" id="PF00293">
    <property type="entry name" value="NUDIX"/>
    <property type="match status" value="1"/>
</dbReference>
<proteinExistence type="predicted"/>
<dbReference type="PANTHER" id="PTHR43736:SF1">
    <property type="entry name" value="DIHYDRONEOPTERIN TRIPHOSPHATE DIPHOSPHATASE"/>
    <property type="match status" value="1"/>
</dbReference>
<dbReference type="GO" id="GO:0016787">
    <property type="term" value="F:hydrolase activity"/>
    <property type="evidence" value="ECO:0007669"/>
    <property type="project" value="UniProtKB-KW"/>
</dbReference>
<dbReference type="Gene3D" id="3.90.79.10">
    <property type="entry name" value="Nucleoside Triphosphate Pyrophosphohydrolase"/>
    <property type="match status" value="1"/>
</dbReference>
<dbReference type="InterPro" id="IPR020084">
    <property type="entry name" value="NUDIX_hydrolase_CS"/>
</dbReference>
<protein>
    <submittedName>
        <fullName evidence="3">ADP-ribose pyrophosphatase</fullName>
    </submittedName>
</protein>
<evidence type="ECO:0000313" key="4">
    <source>
        <dbReference type="Proteomes" id="UP000034516"/>
    </source>
</evidence>
<evidence type="ECO:0000256" key="1">
    <source>
        <dbReference type="ARBA" id="ARBA00022801"/>
    </source>
</evidence>
<dbReference type="InterPro" id="IPR015797">
    <property type="entry name" value="NUDIX_hydrolase-like_dom_sf"/>
</dbReference>
<feature type="domain" description="Nudix hydrolase" evidence="2">
    <location>
        <begin position="6"/>
        <end position="142"/>
    </location>
</feature>
<keyword evidence="1" id="KW-0378">Hydrolase</keyword>
<accession>A0A0G0YZS4</accession>
<dbReference type="PROSITE" id="PS51462">
    <property type="entry name" value="NUDIX"/>
    <property type="match status" value="1"/>
</dbReference>
<evidence type="ECO:0000259" key="2">
    <source>
        <dbReference type="PROSITE" id="PS51462"/>
    </source>
</evidence>
<dbReference type="PROSITE" id="PS00893">
    <property type="entry name" value="NUDIX_BOX"/>
    <property type="match status" value="1"/>
</dbReference>
<dbReference type="PANTHER" id="PTHR43736">
    <property type="entry name" value="ADP-RIBOSE PYROPHOSPHATASE"/>
    <property type="match status" value="1"/>
</dbReference>
<name>A0A0G0YZS4_9BACT</name>
<evidence type="ECO:0000313" key="3">
    <source>
        <dbReference type="EMBL" id="KKS42019.1"/>
    </source>
</evidence>
<dbReference type="InterPro" id="IPR000086">
    <property type="entry name" value="NUDIX_hydrolase_dom"/>
</dbReference>
<reference evidence="3 4" key="1">
    <citation type="journal article" date="2015" name="Nature">
        <title>rRNA introns, odd ribosomes, and small enigmatic genomes across a large radiation of phyla.</title>
        <authorList>
            <person name="Brown C.T."/>
            <person name="Hug L.A."/>
            <person name="Thomas B.C."/>
            <person name="Sharon I."/>
            <person name="Castelle C.J."/>
            <person name="Singh A."/>
            <person name="Wilkins M.J."/>
            <person name="Williams K.H."/>
            <person name="Banfield J.F."/>
        </authorList>
    </citation>
    <scope>NUCLEOTIDE SEQUENCE [LARGE SCALE GENOMIC DNA]</scope>
</reference>
<dbReference type="AlphaFoldDB" id="A0A0G0YZS4"/>
<dbReference type="SUPFAM" id="SSF55811">
    <property type="entry name" value="Nudix"/>
    <property type="match status" value="1"/>
</dbReference>
<dbReference type="Proteomes" id="UP000034516">
    <property type="component" value="Unassembled WGS sequence"/>
</dbReference>